<dbReference type="Gene3D" id="3.90.850.10">
    <property type="entry name" value="Fumarylacetoacetase-like, C-terminal domain"/>
    <property type="match status" value="1"/>
</dbReference>
<accession>A0A109N0E7</accession>
<evidence type="ECO:0000313" key="4">
    <source>
        <dbReference type="Proteomes" id="UP000064189"/>
    </source>
</evidence>
<dbReference type="PANTHER" id="PTHR30143">
    <property type="entry name" value="ACID HYDRATASE"/>
    <property type="match status" value="1"/>
</dbReference>
<dbReference type="InterPro" id="IPR050772">
    <property type="entry name" value="Hydratase-Decarb/MhpD_sf"/>
</dbReference>
<feature type="domain" description="Fumarylacetoacetase-like C-terminal" evidence="2">
    <location>
        <begin position="100"/>
        <end position="255"/>
    </location>
</feature>
<dbReference type="GO" id="GO:0005737">
    <property type="term" value="C:cytoplasm"/>
    <property type="evidence" value="ECO:0007669"/>
    <property type="project" value="TreeGrafter"/>
</dbReference>
<evidence type="ECO:0000259" key="2">
    <source>
        <dbReference type="Pfam" id="PF01557"/>
    </source>
</evidence>
<dbReference type="GO" id="GO:0008684">
    <property type="term" value="F:2-oxopent-4-enoate hydratase activity"/>
    <property type="evidence" value="ECO:0007669"/>
    <property type="project" value="TreeGrafter"/>
</dbReference>
<dbReference type="RefSeq" id="WP_061141551.1">
    <property type="nucleotide sequence ID" value="NZ_LNNH01000012.1"/>
</dbReference>
<evidence type="ECO:0000313" key="3">
    <source>
        <dbReference type="EMBL" id="KWW21198.1"/>
    </source>
</evidence>
<keyword evidence="1" id="KW-0456">Lyase</keyword>
<dbReference type="InterPro" id="IPR036663">
    <property type="entry name" value="Fumarylacetoacetase_C_sf"/>
</dbReference>
<dbReference type="InterPro" id="IPR011234">
    <property type="entry name" value="Fumarylacetoacetase-like_C"/>
</dbReference>
<proteinExistence type="predicted"/>
<name>A0A109N0E7_9BACI</name>
<dbReference type="EMBL" id="LNNH01000012">
    <property type="protein sequence ID" value="KWW21198.1"/>
    <property type="molecule type" value="Genomic_DNA"/>
</dbReference>
<sequence>MNASLTEWSARFLKAEKTRIGIAAPTSEIADLDVEDAYQIQLETIRRKIQSGLEVSGKKIGLTSKAMQEVLGVNEPDYGHLLDGMRVENGGCISSSRLIQPKVEAEVAFILKKDLHGPDITVDDVIEATDYVVAAIEVVDSRVMDWKIKLPDTVADNASSGLYILGDRKIQLREIELPSVQMSLYKNGDFMNEGTGEAVLGNPATCVAWLANKLHAFNGTLNAGEVILSGALSAAIEAKPGDHFSADFGEKLGIVTINFE</sequence>
<organism evidence="3 4">
    <name type="scientific">Peribacillus simplex</name>
    <dbReference type="NCBI Taxonomy" id="1478"/>
    <lineage>
        <taxon>Bacteria</taxon>
        <taxon>Bacillati</taxon>
        <taxon>Bacillota</taxon>
        <taxon>Bacilli</taxon>
        <taxon>Bacillales</taxon>
        <taxon>Bacillaceae</taxon>
        <taxon>Peribacillus</taxon>
    </lineage>
</organism>
<evidence type="ECO:0000256" key="1">
    <source>
        <dbReference type="ARBA" id="ARBA00023239"/>
    </source>
</evidence>
<reference evidence="3 4" key="1">
    <citation type="submission" date="2015-11" db="EMBL/GenBank/DDBJ databases">
        <title>Genome Sequence of Bacillus simplex strain VanAntwerpen2.</title>
        <authorList>
            <person name="Couger M.B."/>
        </authorList>
    </citation>
    <scope>NUCLEOTIDE SEQUENCE [LARGE SCALE GENOMIC DNA]</scope>
    <source>
        <strain evidence="3 4">VanAntwerpen02</strain>
    </source>
</reference>
<protein>
    <submittedName>
        <fullName evidence="3">2-keto-4-pentenoate hydratase</fullName>
    </submittedName>
</protein>
<dbReference type="Proteomes" id="UP000064189">
    <property type="component" value="Unassembled WGS sequence"/>
</dbReference>
<dbReference type="SUPFAM" id="SSF56529">
    <property type="entry name" value="FAH"/>
    <property type="match status" value="1"/>
</dbReference>
<gene>
    <name evidence="3" type="ORF">AS888_16465</name>
</gene>
<keyword evidence="4" id="KW-1185">Reference proteome</keyword>
<dbReference type="PANTHER" id="PTHR30143:SF0">
    <property type="entry name" value="2-KETO-4-PENTENOATE HYDRATASE"/>
    <property type="match status" value="1"/>
</dbReference>
<comment type="caution">
    <text evidence="3">The sequence shown here is derived from an EMBL/GenBank/DDBJ whole genome shotgun (WGS) entry which is preliminary data.</text>
</comment>
<dbReference type="Pfam" id="PF01557">
    <property type="entry name" value="FAA_hydrolase"/>
    <property type="match status" value="1"/>
</dbReference>
<dbReference type="AlphaFoldDB" id="A0A109N0E7"/>